<feature type="repeat" description="WD" evidence="4">
    <location>
        <begin position="503"/>
        <end position="537"/>
    </location>
</feature>
<evidence type="ECO:0000259" key="6">
    <source>
        <dbReference type="PROSITE" id="PS50222"/>
    </source>
</evidence>
<evidence type="ECO:0000256" key="1">
    <source>
        <dbReference type="ARBA" id="ARBA00022574"/>
    </source>
</evidence>
<dbReference type="InterPro" id="IPR011047">
    <property type="entry name" value="Quinoprotein_ADH-like_sf"/>
</dbReference>
<evidence type="ECO:0000313" key="7">
    <source>
        <dbReference type="EMBL" id="CAE0242317.1"/>
    </source>
</evidence>
<dbReference type="InterPro" id="IPR036322">
    <property type="entry name" value="WD40_repeat_dom_sf"/>
</dbReference>
<dbReference type="EMBL" id="HBIB01007115">
    <property type="protein sequence ID" value="CAE0242317.1"/>
    <property type="molecule type" value="Transcribed_RNA"/>
</dbReference>
<dbReference type="GO" id="GO:0005509">
    <property type="term" value="F:calcium ion binding"/>
    <property type="evidence" value="ECO:0007669"/>
    <property type="project" value="InterPro"/>
</dbReference>
<dbReference type="InterPro" id="IPR001680">
    <property type="entry name" value="WD40_rpt"/>
</dbReference>
<dbReference type="Gene3D" id="1.10.238.10">
    <property type="entry name" value="EF-hand"/>
    <property type="match status" value="1"/>
</dbReference>
<name>A0A7S3D027_9EUKA</name>
<proteinExistence type="predicted"/>
<dbReference type="PROSITE" id="PS50082">
    <property type="entry name" value="WD_REPEATS_2"/>
    <property type="match status" value="6"/>
</dbReference>
<evidence type="ECO:0000256" key="3">
    <source>
        <dbReference type="ARBA" id="ARBA00022837"/>
    </source>
</evidence>
<organism evidence="7">
    <name type="scientific">Palpitomonas bilix</name>
    <dbReference type="NCBI Taxonomy" id="652834"/>
    <lineage>
        <taxon>Eukaryota</taxon>
        <taxon>Eukaryota incertae sedis</taxon>
    </lineage>
</organism>
<feature type="repeat" description="WD" evidence="4">
    <location>
        <begin position="145"/>
        <end position="187"/>
    </location>
</feature>
<protein>
    <recommendedName>
        <fullName evidence="6">EF-hand domain-containing protein</fullName>
    </recommendedName>
</protein>
<feature type="repeat" description="WD" evidence="4">
    <location>
        <begin position="322"/>
        <end position="363"/>
    </location>
</feature>
<dbReference type="PROSITE" id="PS00018">
    <property type="entry name" value="EF_HAND_1"/>
    <property type="match status" value="2"/>
</dbReference>
<dbReference type="InterPro" id="IPR020472">
    <property type="entry name" value="WD40_PAC1"/>
</dbReference>
<dbReference type="SMART" id="SM00054">
    <property type="entry name" value="EFh"/>
    <property type="match status" value="2"/>
</dbReference>
<dbReference type="InterPro" id="IPR002048">
    <property type="entry name" value="EF_hand_dom"/>
</dbReference>
<dbReference type="InterPro" id="IPR051242">
    <property type="entry name" value="WD-EF-hand_domain"/>
</dbReference>
<dbReference type="PANTHER" id="PTHR44324:SF4">
    <property type="entry name" value="WD40 REPEAT DOMAIN 95"/>
    <property type="match status" value="1"/>
</dbReference>
<keyword evidence="1 4" id="KW-0853">WD repeat</keyword>
<dbReference type="SUPFAM" id="SSF47473">
    <property type="entry name" value="EF-hand"/>
    <property type="match status" value="1"/>
</dbReference>
<dbReference type="PANTHER" id="PTHR44324">
    <property type="entry name" value="WD40 REPEAT DOMAIN 95"/>
    <property type="match status" value="1"/>
</dbReference>
<dbReference type="PRINTS" id="PR00320">
    <property type="entry name" value="GPROTEINBRPT"/>
</dbReference>
<feature type="region of interest" description="Disordered" evidence="5">
    <location>
        <begin position="797"/>
        <end position="846"/>
    </location>
</feature>
<evidence type="ECO:0000256" key="4">
    <source>
        <dbReference type="PROSITE-ProRule" id="PRU00221"/>
    </source>
</evidence>
<feature type="compositionally biased region" description="Basic and acidic residues" evidence="5">
    <location>
        <begin position="810"/>
        <end position="823"/>
    </location>
</feature>
<feature type="repeat" description="WD" evidence="4">
    <location>
        <begin position="452"/>
        <end position="493"/>
    </location>
</feature>
<reference evidence="7" key="1">
    <citation type="submission" date="2021-01" db="EMBL/GenBank/DDBJ databases">
        <authorList>
            <person name="Corre E."/>
            <person name="Pelletier E."/>
            <person name="Niang G."/>
            <person name="Scheremetjew M."/>
            <person name="Finn R."/>
            <person name="Kale V."/>
            <person name="Holt S."/>
            <person name="Cochrane G."/>
            <person name="Meng A."/>
            <person name="Brown T."/>
            <person name="Cohen L."/>
        </authorList>
    </citation>
    <scope>NUCLEOTIDE SEQUENCE</scope>
    <source>
        <strain evidence="7">NIES-2562</strain>
    </source>
</reference>
<keyword evidence="2" id="KW-0677">Repeat</keyword>
<feature type="repeat" description="WD" evidence="4">
    <location>
        <begin position="364"/>
        <end position="405"/>
    </location>
</feature>
<feature type="compositionally biased region" description="Basic and acidic residues" evidence="5">
    <location>
        <begin position="830"/>
        <end position="846"/>
    </location>
</feature>
<dbReference type="PROSITE" id="PS50222">
    <property type="entry name" value="EF_HAND_2"/>
    <property type="match status" value="2"/>
</dbReference>
<evidence type="ECO:0000256" key="5">
    <source>
        <dbReference type="SAM" id="MobiDB-lite"/>
    </source>
</evidence>
<feature type="repeat" description="WD" evidence="4">
    <location>
        <begin position="586"/>
        <end position="621"/>
    </location>
</feature>
<evidence type="ECO:0000256" key="2">
    <source>
        <dbReference type="ARBA" id="ARBA00022737"/>
    </source>
</evidence>
<dbReference type="InterPro" id="IPR019775">
    <property type="entry name" value="WD40_repeat_CS"/>
</dbReference>
<dbReference type="InterPro" id="IPR018247">
    <property type="entry name" value="EF_Hand_1_Ca_BS"/>
</dbReference>
<dbReference type="InterPro" id="IPR015943">
    <property type="entry name" value="WD40/YVTN_repeat-like_dom_sf"/>
</dbReference>
<dbReference type="Gene3D" id="2.130.10.10">
    <property type="entry name" value="YVTN repeat-like/Quinoprotein amine dehydrogenase"/>
    <property type="match status" value="4"/>
</dbReference>
<dbReference type="SUPFAM" id="SSF101898">
    <property type="entry name" value="NHL repeat"/>
    <property type="match status" value="1"/>
</dbReference>
<dbReference type="Pfam" id="PF00400">
    <property type="entry name" value="WD40"/>
    <property type="match status" value="7"/>
</dbReference>
<dbReference type="CDD" id="cd00200">
    <property type="entry name" value="WD40"/>
    <property type="match status" value="2"/>
</dbReference>
<sequence>MSVSASNRPMSSLDLDDREYLDMLPDEPLTVRSDDYQPGGLEESIQLQHLKELQNAFKRADADGGGSLDQEEFVKAFGSILGKNLSEDQVTNLFMKIDANSDGSVDWEEFSTFMLLENQGSADMRDSEGFDEFVATDTPDVNPPGSNHKSMIDSILYVPSPVDRYVTGGRDGTIRVWHPKQMQHQRTIRHSTAWVTDMTYLPHLNKIAVSSFDRTLSFYDTSTFERTLKENIEDSPLCLESFREQDNDYVCYGDENGVVSIAHVDFKRPIRDSTVFRSNARQKHRDWVKKVRHFQDVGLISCSLDKTLKVFDLTKKEVKDTMKGHEKGVYTFDYCPSYRFIASGGLDRNIVLWDSYTFKRTSTLYGHTASIQSVIVNEECNQLISLSFDKVIKVWDVRSHRCLQTITDSTSYRPENRITSLIYDQAHGCLVSCAVKPRTWPMQKRLRPDYQTKSHKFPVCSALFNHNFNQIVSGDDDGVVCVWDSQTGELVFRFQDTHSGERVSAMAFDWGGRRLITGGSDGTMRMWNFSNGQCLKELLSRATNEITSTLYVSEGHNKYIVAVGWDRVVYVWPDSANYKTECVKELVGHEDDILSAVYVPHGLLATSSYDGMIYVWNLDSGFFKCSMSVPEDELQRTLPDQRPIERLVYLSRVKLIVSSGADGYIRFWNPFAGEQVYFEDARHYRGESIVALASDELNNFLVSGDTVGNVKLWDISTWVDFDALSEDVVSKSLIELVYFKAHASPVASVEVIDRHNLILTAGQDAMVCLFTMEGALVGSFTQASRWDLANPSTFLMKTTEVPPDPFTEEEAMKRREKERAERHEKRRQRRAEAEERAQREAQEDKLLEGFITPHTSRSRVSDFEEEEERTESYLEGVAAAEKLMTQSKKDKRTGLPMSSTLSISLAHRLNVYEPSPTKSLAKIKKELKASTDGAGAIAKPFSAHFR</sequence>
<dbReference type="PROSITE" id="PS50294">
    <property type="entry name" value="WD_REPEATS_REGION"/>
    <property type="match status" value="6"/>
</dbReference>
<feature type="domain" description="EF-hand" evidence="6">
    <location>
        <begin position="48"/>
        <end position="83"/>
    </location>
</feature>
<dbReference type="SUPFAM" id="SSF50978">
    <property type="entry name" value="WD40 repeat-like"/>
    <property type="match status" value="1"/>
</dbReference>
<feature type="domain" description="EF-hand" evidence="6">
    <location>
        <begin position="85"/>
        <end position="120"/>
    </location>
</feature>
<dbReference type="SMART" id="SM00320">
    <property type="entry name" value="WD40"/>
    <property type="match status" value="12"/>
</dbReference>
<dbReference type="InterPro" id="IPR011992">
    <property type="entry name" value="EF-hand-dom_pair"/>
</dbReference>
<accession>A0A7S3D027</accession>
<dbReference type="CDD" id="cd00051">
    <property type="entry name" value="EFh"/>
    <property type="match status" value="1"/>
</dbReference>
<gene>
    <name evidence="7" type="ORF">PBIL07802_LOCUS4481</name>
</gene>
<dbReference type="Pfam" id="PF13499">
    <property type="entry name" value="EF-hand_7"/>
    <property type="match status" value="1"/>
</dbReference>
<dbReference type="AlphaFoldDB" id="A0A7S3D027"/>
<keyword evidence="3" id="KW-0106">Calcium</keyword>
<dbReference type="PROSITE" id="PS00678">
    <property type="entry name" value="WD_REPEATS_1"/>
    <property type="match status" value="4"/>
</dbReference>
<dbReference type="SUPFAM" id="SSF50998">
    <property type="entry name" value="Quinoprotein alcohol dehydrogenase-like"/>
    <property type="match status" value="1"/>
</dbReference>